<evidence type="ECO:0000256" key="6">
    <source>
        <dbReference type="ARBA" id="ARBA00034078"/>
    </source>
</evidence>
<comment type="caution">
    <text evidence="9">The sequence shown here is derived from an EMBL/GenBank/DDBJ whole genome shotgun (WGS) entry which is preliminary data.</text>
</comment>
<keyword evidence="4" id="KW-0408">Iron</keyword>
<feature type="domain" description="2Fe-2S ferredoxin-type" evidence="8">
    <location>
        <begin position="2"/>
        <end position="96"/>
    </location>
</feature>
<dbReference type="Proteomes" id="UP000443582">
    <property type="component" value="Unassembled WGS sequence"/>
</dbReference>
<dbReference type="Gene3D" id="3.10.20.30">
    <property type="match status" value="1"/>
</dbReference>
<sequence>MFKVTLAPSNETIYVDDEMSLLEHLKKNGIYVNSSCGGHGTCTDCIVKVLSGADNLNEPTDVETKLLGNVFHITKERMSCQTIVNGETTIDMSDHSKEGVEAKREAKNKKVVNEKLSALKRSGNFKVRKKDEVEKVMSERQAKWEDKQSRQEDWKNHWEKGDRSKAKRLGGGRRPKNIKPIKEDEE</sequence>
<evidence type="ECO:0000259" key="8">
    <source>
        <dbReference type="PROSITE" id="PS51085"/>
    </source>
</evidence>
<dbReference type="PANTHER" id="PTHR23426">
    <property type="entry name" value="FERREDOXIN/ADRENODOXIN"/>
    <property type="match status" value="1"/>
</dbReference>
<keyword evidence="2" id="KW-0001">2Fe-2S</keyword>
<evidence type="ECO:0000256" key="2">
    <source>
        <dbReference type="ARBA" id="ARBA00022714"/>
    </source>
</evidence>
<evidence type="ECO:0000256" key="4">
    <source>
        <dbReference type="ARBA" id="ARBA00023004"/>
    </source>
</evidence>
<evidence type="ECO:0000313" key="9">
    <source>
        <dbReference type="EMBL" id="RZF20553.1"/>
    </source>
</evidence>
<evidence type="ECO:0000256" key="3">
    <source>
        <dbReference type="ARBA" id="ARBA00022723"/>
    </source>
</evidence>
<reference evidence="10" key="1">
    <citation type="journal article" date="2019" name="Int. J. Syst. Evol. Microbiol.">
        <title>Halobacteriovorax valvorus sp. nov., a novel prokaryotic predator isolated from coastal seawater of China.</title>
        <authorList>
            <person name="Chen M.-X."/>
        </authorList>
    </citation>
    <scope>NUCLEOTIDE SEQUENCE [LARGE SCALE GENOMIC DNA]</scope>
    <source>
        <strain evidence="10">BL9</strain>
    </source>
</reference>
<dbReference type="InterPro" id="IPR012675">
    <property type="entry name" value="Beta-grasp_dom_sf"/>
</dbReference>
<accession>A0ABY0IEN3</accession>
<dbReference type="InterPro" id="IPR036010">
    <property type="entry name" value="2Fe-2S_ferredoxin-like_sf"/>
</dbReference>
<keyword evidence="5" id="KW-0411">Iron-sulfur</keyword>
<evidence type="ECO:0000256" key="5">
    <source>
        <dbReference type="ARBA" id="ARBA00023014"/>
    </source>
</evidence>
<dbReference type="SUPFAM" id="SSF54292">
    <property type="entry name" value="2Fe-2S ferredoxin-like"/>
    <property type="match status" value="1"/>
</dbReference>
<evidence type="ECO:0000256" key="1">
    <source>
        <dbReference type="ARBA" id="ARBA00010914"/>
    </source>
</evidence>
<feature type="region of interest" description="Disordered" evidence="7">
    <location>
        <begin position="139"/>
        <end position="186"/>
    </location>
</feature>
<proteinExistence type="inferred from homology"/>
<dbReference type="PROSITE" id="PS51085">
    <property type="entry name" value="2FE2S_FER_2"/>
    <property type="match status" value="1"/>
</dbReference>
<keyword evidence="3" id="KW-0479">Metal-binding</keyword>
<dbReference type="EMBL" id="QDKL01000003">
    <property type="protein sequence ID" value="RZF20553.1"/>
    <property type="molecule type" value="Genomic_DNA"/>
</dbReference>
<evidence type="ECO:0000256" key="7">
    <source>
        <dbReference type="SAM" id="MobiDB-lite"/>
    </source>
</evidence>
<organism evidence="9 10">
    <name type="scientific">Halobacteriovorax vibrionivorans</name>
    <dbReference type="NCBI Taxonomy" id="2152716"/>
    <lineage>
        <taxon>Bacteria</taxon>
        <taxon>Pseudomonadati</taxon>
        <taxon>Bdellovibrionota</taxon>
        <taxon>Bacteriovoracia</taxon>
        <taxon>Bacteriovoracales</taxon>
        <taxon>Halobacteriovoraceae</taxon>
        <taxon>Halobacteriovorax</taxon>
    </lineage>
</organism>
<dbReference type="RefSeq" id="WP_115362481.1">
    <property type="nucleotide sequence ID" value="NZ_QDKL01000003.1"/>
</dbReference>
<feature type="compositionally biased region" description="Basic residues" evidence="7">
    <location>
        <begin position="165"/>
        <end position="179"/>
    </location>
</feature>
<dbReference type="InterPro" id="IPR001041">
    <property type="entry name" value="2Fe-2S_ferredoxin-type"/>
</dbReference>
<name>A0ABY0IEN3_9BACT</name>
<gene>
    <name evidence="9" type="ORF">DAY19_11240</name>
</gene>
<dbReference type="CDD" id="cd00207">
    <property type="entry name" value="fer2"/>
    <property type="match status" value="1"/>
</dbReference>
<dbReference type="Pfam" id="PF00111">
    <property type="entry name" value="Fer2"/>
    <property type="match status" value="1"/>
</dbReference>
<keyword evidence="10" id="KW-1185">Reference proteome</keyword>
<dbReference type="InterPro" id="IPR001055">
    <property type="entry name" value="Adrenodoxin-like"/>
</dbReference>
<comment type="similarity">
    <text evidence="1">Belongs to the adrenodoxin/putidaredoxin family.</text>
</comment>
<comment type="cofactor">
    <cofactor evidence="6">
        <name>[2Fe-2S] cluster</name>
        <dbReference type="ChEBI" id="CHEBI:190135"/>
    </cofactor>
</comment>
<dbReference type="PANTHER" id="PTHR23426:SF65">
    <property type="entry name" value="FERREDOXIN-2, MITOCHONDRIAL"/>
    <property type="match status" value="1"/>
</dbReference>
<protein>
    <submittedName>
        <fullName evidence="9">(2Fe-2S)-binding protein</fullName>
    </submittedName>
</protein>
<evidence type="ECO:0000313" key="10">
    <source>
        <dbReference type="Proteomes" id="UP000443582"/>
    </source>
</evidence>
<feature type="compositionally biased region" description="Basic and acidic residues" evidence="7">
    <location>
        <begin position="139"/>
        <end position="164"/>
    </location>
</feature>